<dbReference type="AlphaFoldDB" id="A0A1A8XXA1"/>
<proteinExistence type="predicted"/>
<keyword evidence="2" id="KW-1185">Reference proteome</keyword>
<sequence length="74" mass="8025">MSCGEGITEVALNKDTRFVLHVRNGRRSGLAWPGRGHTEEGLGDRRVIRSACRVGRWAANGKGCTLLGDQPCDC</sequence>
<name>A0A1A8XXA1_9PROT</name>
<evidence type="ECO:0000313" key="1">
    <source>
        <dbReference type="EMBL" id="SBT09351.1"/>
    </source>
</evidence>
<evidence type="ECO:0000313" key="2">
    <source>
        <dbReference type="Proteomes" id="UP000199169"/>
    </source>
</evidence>
<gene>
    <name evidence="1" type="ORF">ACCAA_70006</name>
</gene>
<reference evidence="1 2" key="1">
    <citation type="submission" date="2016-06" db="EMBL/GenBank/DDBJ databases">
        <authorList>
            <person name="Kjaerup R.B."/>
            <person name="Dalgaard T.S."/>
            <person name="Juul-Madsen H.R."/>
        </authorList>
    </citation>
    <scope>NUCLEOTIDE SEQUENCE [LARGE SCALE GENOMIC DNA]</scope>
    <source>
        <strain evidence="1">3</strain>
    </source>
</reference>
<dbReference type="Proteomes" id="UP000199169">
    <property type="component" value="Unassembled WGS sequence"/>
</dbReference>
<organism evidence="1 2">
    <name type="scientific">Candidatus Accumulibacter aalborgensis</name>
    <dbReference type="NCBI Taxonomy" id="1860102"/>
    <lineage>
        <taxon>Bacteria</taxon>
        <taxon>Pseudomonadati</taxon>
        <taxon>Pseudomonadota</taxon>
        <taxon>Betaproteobacteria</taxon>
        <taxon>Candidatus Accumulibacter</taxon>
    </lineage>
</organism>
<protein>
    <submittedName>
        <fullName evidence="1">Uncharacterized protein</fullName>
    </submittedName>
</protein>
<dbReference type="EMBL" id="FLQX01000149">
    <property type="protein sequence ID" value="SBT09351.1"/>
    <property type="molecule type" value="Genomic_DNA"/>
</dbReference>
<accession>A0A1A8XXA1</accession>
<dbReference type="STRING" id="1860102.ACCAA_70006"/>